<dbReference type="Pfam" id="PF14191">
    <property type="entry name" value="YodL"/>
    <property type="match status" value="1"/>
</dbReference>
<evidence type="ECO:0000313" key="3">
    <source>
        <dbReference type="Proteomes" id="UP001232245"/>
    </source>
</evidence>
<accession>A0ABT9YZ10</accession>
<dbReference type="InterPro" id="IPR025923">
    <property type="entry name" value="YodL-like_dom"/>
</dbReference>
<sequence>MVYSLLLKKRIQSYDITIFQTPKFGEKKGYHEVYRCMITGQSHQHVMEKVFQTFNVADTMPSDYEARYLSTGDIVLIDEGKKGQFYYKLKPEGWKRINRIHVR</sequence>
<dbReference type="EMBL" id="JAUSTZ010000002">
    <property type="protein sequence ID" value="MDQ0225236.1"/>
    <property type="molecule type" value="Genomic_DNA"/>
</dbReference>
<evidence type="ECO:0000313" key="2">
    <source>
        <dbReference type="EMBL" id="MDQ0225236.1"/>
    </source>
</evidence>
<organism evidence="2 3">
    <name type="scientific">Metabacillus niabensis</name>
    <dbReference type="NCBI Taxonomy" id="324854"/>
    <lineage>
        <taxon>Bacteria</taxon>
        <taxon>Bacillati</taxon>
        <taxon>Bacillota</taxon>
        <taxon>Bacilli</taxon>
        <taxon>Bacillales</taxon>
        <taxon>Bacillaceae</taxon>
        <taxon>Metabacillus</taxon>
    </lineage>
</organism>
<evidence type="ECO:0000259" key="1">
    <source>
        <dbReference type="Pfam" id="PF14191"/>
    </source>
</evidence>
<dbReference type="RefSeq" id="WP_174881628.1">
    <property type="nucleotide sequence ID" value="NZ_CADEPK010000389.1"/>
</dbReference>
<proteinExistence type="predicted"/>
<comment type="caution">
    <text evidence="2">The sequence shown here is derived from an EMBL/GenBank/DDBJ whole genome shotgun (WGS) entry which is preliminary data.</text>
</comment>
<protein>
    <recommendedName>
        <fullName evidence="1">YodL-like domain-containing protein</fullName>
    </recommendedName>
</protein>
<gene>
    <name evidence="2" type="ORF">J2S02_001565</name>
</gene>
<feature type="domain" description="YodL-like" evidence="1">
    <location>
        <begin position="19"/>
        <end position="88"/>
    </location>
</feature>
<keyword evidence="3" id="KW-1185">Reference proteome</keyword>
<dbReference type="Proteomes" id="UP001232245">
    <property type="component" value="Unassembled WGS sequence"/>
</dbReference>
<name>A0ABT9YZ10_9BACI</name>
<reference evidence="2 3" key="1">
    <citation type="submission" date="2023-07" db="EMBL/GenBank/DDBJ databases">
        <title>Genomic Encyclopedia of Type Strains, Phase IV (KMG-IV): sequencing the most valuable type-strain genomes for metagenomic binning, comparative biology and taxonomic classification.</title>
        <authorList>
            <person name="Goeker M."/>
        </authorList>
    </citation>
    <scope>NUCLEOTIDE SEQUENCE [LARGE SCALE GENOMIC DNA]</scope>
    <source>
        <strain evidence="2 3">DSM 17723</strain>
    </source>
</reference>